<evidence type="ECO:0000313" key="1">
    <source>
        <dbReference type="EMBL" id="ERP38731.1"/>
    </source>
</evidence>
<gene>
    <name evidence="1" type="ORF">CALK_0749</name>
</gene>
<evidence type="ECO:0000313" key="2">
    <source>
        <dbReference type="Proteomes" id="UP000017148"/>
    </source>
</evidence>
<dbReference type="AlphaFoldDB" id="U7DCV4"/>
<dbReference type="Proteomes" id="UP000017148">
    <property type="component" value="Unassembled WGS sequence"/>
</dbReference>
<name>U7DCV4_9BACT</name>
<dbReference type="RefSeq" id="WP_022636266.1">
    <property type="nucleotide sequence ID" value="NZ_ASJR01000005.1"/>
</dbReference>
<dbReference type="EMBL" id="ASJR01000005">
    <property type="protein sequence ID" value="ERP38731.1"/>
    <property type="molecule type" value="Genomic_DNA"/>
</dbReference>
<proteinExistence type="predicted"/>
<accession>U7DCV4</accession>
<organism evidence="1 2">
    <name type="scientific">Chitinivibrio alkaliphilus ACht1</name>
    <dbReference type="NCBI Taxonomy" id="1313304"/>
    <lineage>
        <taxon>Bacteria</taxon>
        <taxon>Pseudomonadati</taxon>
        <taxon>Fibrobacterota</taxon>
        <taxon>Chitinivibrionia</taxon>
        <taxon>Chitinivibrionales</taxon>
        <taxon>Chitinivibrionaceae</taxon>
        <taxon>Chitinivibrio</taxon>
    </lineage>
</organism>
<sequence length="151" mass="17299">METHLDILRDASQEAEEILGITERFVANGLDGIQITPKASAADVEKIKGEITKIVKQRVQSVRHKTERYRKMLDEAAVVVAKLEEKRFHNHRDQLKGELEHLASFFTALEAAPDKIKAAGKAKLLDIKKNLHEMERRKMYSKIKKNIFNLP</sequence>
<protein>
    <submittedName>
        <fullName evidence="1">Uncharacterized protein</fullName>
    </submittedName>
</protein>
<keyword evidence="2" id="KW-1185">Reference proteome</keyword>
<dbReference type="STRING" id="1313304.CALK_0749"/>
<comment type="caution">
    <text evidence="1">The sequence shown here is derived from an EMBL/GenBank/DDBJ whole genome shotgun (WGS) entry which is preliminary data.</text>
</comment>
<reference evidence="1 2" key="1">
    <citation type="journal article" date="2013" name="Environ. Microbiol.">
        <title>Genome analysis of Chitinivibrio alkaliphilus gen. nov., sp. nov., a novel extremely haloalkaliphilic anaerobic chitinolytic bacterium from the candidate phylum Termite Group 3.</title>
        <authorList>
            <person name="Sorokin D.Y."/>
            <person name="Gumerov V.M."/>
            <person name="Rakitin A.L."/>
            <person name="Beletsky A.V."/>
            <person name="Damste J.S."/>
            <person name="Muyzer G."/>
            <person name="Mardanov A.V."/>
            <person name="Ravin N.V."/>
        </authorList>
    </citation>
    <scope>NUCLEOTIDE SEQUENCE [LARGE SCALE GENOMIC DNA]</scope>
    <source>
        <strain evidence="1 2">ACht1</strain>
    </source>
</reference>